<accession>A0AAW9S118</accession>
<gene>
    <name evidence="13" type="ORF">AAG747_23340</name>
</gene>
<feature type="chain" id="PRO_5043824529" evidence="11">
    <location>
        <begin position="25"/>
        <end position="281"/>
    </location>
</feature>
<dbReference type="AlphaFoldDB" id="A0AAW9S118"/>
<reference evidence="13 14" key="1">
    <citation type="submission" date="2024-04" db="EMBL/GenBank/DDBJ databases">
        <title>Novel genus in family Flammeovirgaceae.</title>
        <authorList>
            <person name="Nguyen T.H."/>
            <person name="Vuong T.Q."/>
            <person name="Le H."/>
            <person name="Kim S.-G."/>
        </authorList>
    </citation>
    <scope>NUCLEOTIDE SEQUENCE [LARGE SCALE GENOMIC DNA]</scope>
    <source>
        <strain evidence="13 14">JCM 23209</strain>
    </source>
</reference>
<dbReference type="InterPro" id="IPR002898">
    <property type="entry name" value="MotA_ExbB_proton_chnl"/>
</dbReference>
<evidence type="ECO:0000256" key="11">
    <source>
        <dbReference type="SAM" id="SignalP"/>
    </source>
</evidence>
<evidence type="ECO:0000313" key="14">
    <source>
        <dbReference type="Proteomes" id="UP001403385"/>
    </source>
</evidence>
<feature type="transmembrane region" description="Helical" evidence="10">
    <location>
        <begin position="83"/>
        <end position="100"/>
    </location>
</feature>
<keyword evidence="7 10" id="KW-0472">Membrane</keyword>
<keyword evidence="2 8" id="KW-0813">Transport</keyword>
<evidence type="ECO:0000259" key="12">
    <source>
        <dbReference type="Pfam" id="PF01618"/>
    </source>
</evidence>
<evidence type="ECO:0000256" key="10">
    <source>
        <dbReference type="SAM" id="Phobius"/>
    </source>
</evidence>
<organism evidence="13 14">
    <name type="scientific">Rapidithrix thailandica</name>
    <dbReference type="NCBI Taxonomy" id="413964"/>
    <lineage>
        <taxon>Bacteria</taxon>
        <taxon>Pseudomonadati</taxon>
        <taxon>Bacteroidota</taxon>
        <taxon>Cytophagia</taxon>
        <taxon>Cytophagales</taxon>
        <taxon>Flammeovirgaceae</taxon>
        <taxon>Rapidithrix</taxon>
    </lineage>
</organism>
<keyword evidence="3" id="KW-1003">Cell membrane</keyword>
<comment type="similarity">
    <text evidence="8">Belongs to the exbB/tolQ family.</text>
</comment>
<dbReference type="PANTHER" id="PTHR30625">
    <property type="entry name" value="PROTEIN TOLQ"/>
    <property type="match status" value="1"/>
</dbReference>
<name>A0AAW9S118_9BACT</name>
<feature type="transmembrane region" description="Helical" evidence="10">
    <location>
        <begin position="226"/>
        <end position="249"/>
    </location>
</feature>
<keyword evidence="5 8" id="KW-0653">Protein transport</keyword>
<feature type="transmembrane region" description="Helical" evidence="10">
    <location>
        <begin position="180"/>
        <end position="206"/>
    </location>
</feature>
<proteinExistence type="inferred from homology"/>
<evidence type="ECO:0000313" key="13">
    <source>
        <dbReference type="EMBL" id="MEN7550874.1"/>
    </source>
</evidence>
<evidence type="ECO:0000256" key="5">
    <source>
        <dbReference type="ARBA" id="ARBA00022927"/>
    </source>
</evidence>
<dbReference type="RefSeq" id="WP_346823654.1">
    <property type="nucleotide sequence ID" value="NZ_JBDKWZ010000017.1"/>
</dbReference>
<sequence length="281" mass="30007">MKRLLASLLCFCALTIGVNFSLIAQDENNQTEETASEAVESTPTETPVSNANTTEVTQDDVESGGEESFHQIVKDKFIEGGPLFMGVVLICLILGLAVAIERIITLNLATTNTNKLLNNVEKALEEGGVETAIEVTKATRGPVASIFTQGLMRYSEGIEMVEKSIVSYGSVEMGRLEKGLVWISLFISLAPMLGFMGTVIGMIGAFDSIEAAGDISPSLVAGGIKVALLTTVAGLIVAVILQLFYNYCVSKIDSLVNRMEDASISLVDILVKYNLTKKSVA</sequence>
<evidence type="ECO:0000256" key="6">
    <source>
        <dbReference type="ARBA" id="ARBA00022989"/>
    </source>
</evidence>
<keyword evidence="11" id="KW-0732">Signal</keyword>
<dbReference type="EMBL" id="JBDKWZ010000017">
    <property type="protein sequence ID" value="MEN7550874.1"/>
    <property type="molecule type" value="Genomic_DNA"/>
</dbReference>
<dbReference type="GO" id="GO:0017038">
    <property type="term" value="P:protein import"/>
    <property type="evidence" value="ECO:0007669"/>
    <property type="project" value="TreeGrafter"/>
</dbReference>
<dbReference type="Proteomes" id="UP001403385">
    <property type="component" value="Unassembled WGS sequence"/>
</dbReference>
<keyword evidence="6 10" id="KW-1133">Transmembrane helix</keyword>
<feature type="region of interest" description="Disordered" evidence="9">
    <location>
        <begin position="31"/>
        <end position="65"/>
    </location>
</feature>
<dbReference type="PANTHER" id="PTHR30625:SF15">
    <property type="entry name" value="BIOPOLYMER TRANSPORT PROTEIN EXBB"/>
    <property type="match status" value="1"/>
</dbReference>
<comment type="subcellular location">
    <subcellularLocation>
        <location evidence="1">Cell membrane</location>
        <topology evidence="1">Multi-pass membrane protein</topology>
    </subcellularLocation>
    <subcellularLocation>
        <location evidence="8">Membrane</location>
        <topology evidence="8">Multi-pass membrane protein</topology>
    </subcellularLocation>
</comment>
<evidence type="ECO:0000256" key="2">
    <source>
        <dbReference type="ARBA" id="ARBA00022448"/>
    </source>
</evidence>
<comment type="caution">
    <text evidence="13">The sequence shown here is derived from an EMBL/GenBank/DDBJ whole genome shotgun (WGS) entry which is preliminary data.</text>
</comment>
<evidence type="ECO:0000256" key="8">
    <source>
        <dbReference type="RuleBase" id="RU004057"/>
    </source>
</evidence>
<evidence type="ECO:0000256" key="3">
    <source>
        <dbReference type="ARBA" id="ARBA00022475"/>
    </source>
</evidence>
<evidence type="ECO:0000256" key="7">
    <source>
        <dbReference type="ARBA" id="ARBA00023136"/>
    </source>
</evidence>
<dbReference type="GO" id="GO:0005886">
    <property type="term" value="C:plasma membrane"/>
    <property type="evidence" value="ECO:0007669"/>
    <property type="project" value="UniProtKB-SubCell"/>
</dbReference>
<keyword evidence="14" id="KW-1185">Reference proteome</keyword>
<keyword evidence="4 10" id="KW-0812">Transmembrane</keyword>
<feature type="compositionally biased region" description="Low complexity" evidence="9">
    <location>
        <begin position="31"/>
        <end position="48"/>
    </location>
</feature>
<dbReference type="Pfam" id="PF01618">
    <property type="entry name" value="MotA_ExbB"/>
    <property type="match status" value="1"/>
</dbReference>
<dbReference type="InterPro" id="IPR050790">
    <property type="entry name" value="ExbB/TolQ_transport"/>
</dbReference>
<evidence type="ECO:0000256" key="4">
    <source>
        <dbReference type="ARBA" id="ARBA00022692"/>
    </source>
</evidence>
<evidence type="ECO:0000256" key="9">
    <source>
        <dbReference type="SAM" id="MobiDB-lite"/>
    </source>
</evidence>
<evidence type="ECO:0000256" key="1">
    <source>
        <dbReference type="ARBA" id="ARBA00004651"/>
    </source>
</evidence>
<protein>
    <submittedName>
        <fullName evidence="13">MotA/TolQ/ExbB proton channel family protein</fullName>
    </submittedName>
</protein>
<feature type="signal peptide" evidence="11">
    <location>
        <begin position="1"/>
        <end position="24"/>
    </location>
</feature>
<feature type="domain" description="MotA/TolQ/ExbB proton channel" evidence="12">
    <location>
        <begin position="142"/>
        <end position="260"/>
    </location>
</feature>